<feature type="region of interest" description="Disordered" evidence="4">
    <location>
        <begin position="489"/>
        <end position="554"/>
    </location>
</feature>
<name>A0A2P5HNJ6_DIAHE</name>
<feature type="domain" description="GAR" evidence="5">
    <location>
        <begin position="627"/>
        <end position="705"/>
    </location>
</feature>
<organism evidence="6 7">
    <name type="scientific">Diaporthe helianthi</name>
    <dbReference type="NCBI Taxonomy" id="158607"/>
    <lineage>
        <taxon>Eukaryota</taxon>
        <taxon>Fungi</taxon>
        <taxon>Dikarya</taxon>
        <taxon>Ascomycota</taxon>
        <taxon>Pezizomycotina</taxon>
        <taxon>Sordariomycetes</taxon>
        <taxon>Sordariomycetidae</taxon>
        <taxon>Diaporthales</taxon>
        <taxon>Diaporthaceae</taxon>
        <taxon>Diaporthe</taxon>
    </lineage>
</organism>
<feature type="compositionally biased region" description="Acidic residues" evidence="4">
    <location>
        <begin position="534"/>
        <end position="544"/>
    </location>
</feature>
<keyword evidence="3" id="KW-0206">Cytoskeleton</keyword>
<sequence length="883" mass="96802">MTEPSIFPPLGARLLPSSRQYHSTPQPPKHQRQHSDDMITRLSPMNAIDTFRAPSGPLKACMDAATPSEQSFALRAAVASKNIYEWLDELRGWPWPTEGGLGFQPPSCTPDKLQSRGRAGLAVEPVPENDAAAPKQIYHGSLLESEITRYETRIAQIYQELDKLEIEGIKHHVLHNHIMPLSRPGTPASPTFDRHFGMTSLSSYVKMNDLTAVITATVVQALPNLSRLLRLMNTWSTRLTVLRRVPLWTSSLAEAEAALKSAWVIIAQGSEAQMQDPQLEINSEETPSQHNYEVTKLSLEKQVSRAARTLDYMLDNLEGCDDTLPDEWLDRMEVVERQYAEWTAAYEKWLRDEQVAALQKEADLLAETEKGATEIMAEEEPATPGPIIRIDHPDGSRSQSFEDDGIHKADRPIPSVEPSDALSRSPLISITNDRGSTQSTAGHFAAEAALGFDDLDADHLSLDNGAHPLGFDENHRPGTAISDASTVVRAQPGDPSQTPDLLPVNGSRASPHTPPRETRSTSMPVGDMPPVLEYPEDESSEDSSLDSSFNNADELGSPIVLSQANGEDDHMRKQISQILENIPAKIQLGSRPTINHLNPPDLQLPYSKPKPMADRTLRSKSSMSSRTSMSSRASTPSLMLAPAPRPRHQRGNQDIKLYHLSRANGEAPIKLFIRCVGENGERVMVRVGGGWADLGEYLKEYAVHHGRRSHRGSESKVEVRDIPRSSSALSTRRPSASPSVRPSPPSRPGSALESTSPIYIKKKRQPSGGEDVLGPRLPATPLAYGNQRASEPPSSGSGSTGRSRSSSRLSWDEEDSSLGMAGPRSMRKDIPQESLDWVESIKEKVRAVSSGSAAPPRDQGHGNGKFGELGRVGGTKRLFRKPT</sequence>
<dbReference type="GO" id="GO:0005856">
    <property type="term" value="C:cytoskeleton"/>
    <property type="evidence" value="ECO:0007669"/>
    <property type="project" value="UniProtKB-SubCell"/>
</dbReference>
<feature type="compositionally biased region" description="Low complexity" evidence="4">
    <location>
        <begin position="619"/>
        <end position="639"/>
    </location>
</feature>
<dbReference type="Pfam" id="PF02187">
    <property type="entry name" value="GAS2"/>
    <property type="match status" value="1"/>
</dbReference>
<reference evidence="6" key="1">
    <citation type="submission" date="2017-09" db="EMBL/GenBank/DDBJ databases">
        <title>Polyketide synthases of a Diaporthe helianthi virulent isolate.</title>
        <authorList>
            <person name="Baroncelli R."/>
        </authorList>
    </citation>
    <scope>NUCLEOTIDE SEQUENCE [LARGE SCALE GENOMIC DNA]</scope>
    <source>
        <strain evidence="6">7/96</strain>
    </source>
</reference>
<feature type="compositionally biased region" description="Basic and acidic residues" evidence="4">
    <location>
        <begin position="711"/>
        <end position="723"/>
    </location>
</feature>
<proteinExistence type="predicted"/>
<dbReference type="InParanoid" id="A0A2P5HNJ6"/>
<dbReference type="SUPFAM" id="SSF143575">
    <property type="entry name" value="GAS2 domain-like"/>
    <property type="match status" value="1"/>
</dbReference>
<feature type="compositionally biased region" description="Low complexity" evidence="4">
    <location>
        <begin position="790"/>
        <end position="809"/>
    </location>
</feature>
<feature type="compositionally biased region" description="Low complexity" evidence="4">
    <location>
        <begin position="730"/>
        <end position="740"/>
    </location>
</feature>
<feature type="region of interest" description="Disordered" evidence="4">
    <location>
        <begin position="705"/>
        <end position="883"/>
    </location>
</feature>
<dbReference type="PROSITE" id="PS51460">
    <property type="entry name" value="GAR"/>
    <property type="match status" value="1"/>
</dbReference>
<evidence type="ECO:0000313" key="7">
    <source>
        <dbReference type="Proteomes" id="UP000094444"/>
    </source>
</evidence>
<comment type="subcellular location">
    <subcellularLocation>
        <location evidence="1">Cytoplasm</location>
        <location evidence="1">Cytoskeleton</location>
    </subcellularLocation>
</comment>
<dbReference type="InterPro" id="IPR036534">
    <property type="entry name" value="GAR_dom_sf"/>
</dbReference>
<dbReference type="GO" id="GO:0008017">
    <property type="term" value="F:microtubule binding"/>
    <property type="evidence" value="ECO:0007669"/>
    <property type="project" value="InterPro"/>
</dbReference>
<evidence type="ECO:0000256" key="2">
    <source>
        <dbReference type="ARBA" id="ARBA00022490"/>
    </source>
</evidence>
<dbReference type="InterPro" id="IPR003108">
    <property type="entry name" value="GAR_dom"/>
</dbReference>
<feature type="compositionally biased region" description="Gly residues" evidence="4">
    <location>
        <begin position="861"/>
        <end position="873"/>
    </location>
</feature>
<keyword evidence="7" id="KW-1185">Reference proteome</keyword>
<evidence type="ECO:0000256" key="4">
    <source>
        <dbReference type="SAM" id="MobiDB-lite"/>
    </source>
</evidence>
<feature type="region of interest" description="Disordered" evidence="4">
    <location>
        <begin position="374"/>
        <end position="425"/>
    </location>
</feature>
<accession>A0A2P5HNJ6</accession>
<dbReference type="EMBL" id="MAVT02001156">
    <property type="protein sequence ID" value="POS71833.1"/>
    <property type="molecule type" value="Genomic_DNA"/>
</dbReference>
<feature type="region of interest" description="Disordered" evidence="4">
    <location>
        <begin position="1"/>
        <end position="36"/>
    </location>
</feature>
<feature type="region of interest" description="Disordered" evidence="4">
    <location>
        <begin position="590"/>
        <end position="650"/>
    </location>
</feature>
<evidence type="ECO:0000313" key="6">
    <source>
        <dbReference type="EMBL" id="POS71833.1"/>
    </source>
</evidence>
<comment type="caution">
    <text evidence="6">The sequence shown here is derived from an EMBL/GenBank/DDBJ whole genome shotgun (WGS) entry which is preliminary data.</text>
</comment>
<evidence type="ECO:0000256" key="3">
    <source>
        <dbReference type="ARBA" id="ARBA00023212"/>
    </source>
</evidence>
<dbReference type="AlphaFoldDB" id="A0A2P5HNJ6"/>
<dbReference type="OrthoDB" id="5409589at2759"/>
<gene>
    <name evidence="6" type="ORF">DHEL01_v209771</name>
</gene>
<evidence type="ECO:0000259" key="5">
    <source>
        <dbReference type="PROSITE" id="PS51460"/>
    </source>
</evidence>
<evidence type="ECO:0000256" key="1">
    <source>
        <dbReference type="ARBA" id="ARBA00004245"/>
    </source>
</evidence>
<keyword evidence="2" id="KW-0963">Cytoplasm</keyword>
<protein>
    <submittedName>
        <fullName evidence="6">GAS2 domain-containing protein</fullName>
    </submittedName>
</protein>
<dbReference type="Gene3D" id="3.30.920.20">
    <property type="entry name" value="Gas2-like domain"/>
    <property type="match status" value="1"/>
</dbReference>
<dbReference type="STRING" id="158607.A0A2P5HNJ6"/>
<dbReference type="Proteomes" id="UP000094444">
    <property type="component" value="Unassembled WGS sequence"/>
</dbReference>